<evidence type="ECO:0000256" key="1">
    <source>
        <dbReference type="ARBA" id="ARBA00004436"/>
    </source>
</evidence>
<dbReference type="EMBL" id="HBUF01353441">
    <property type="protein sequence ID" value="CAG6715662.1"/>
    <property type="molecule type" value="Transcribed_RNA"/>
</dbReference>
<dbReference type="EMBL" id="HBUF01600630">
    <property type="protein sequence ID" value="CAG6776037.1"/>
    <property type="molecule type" value="Transcribed_RNA"/>
</dbReference>
<dbReference type="EMBL" id="HBUF01087727">
    <property type="protein sequence ID" value="CAG6634841.1"/>
    <property type="molecule type" value="Transcribed_RNA"/>
</dbReference>
<dbReference type="GO" id="GO:0042645">
    <property type="term" value="C:mitochondrial nucleoid"/>
    <property type="evidence" value="ECO:0007669"/>
    <property type="project" value="UniProtKB-SubCell"/>
</dbReference>
<evidence type="ECO:0000256" key="6">
    <source>
        <dbReference type="ARBA" id="ARBA00032983"/>
    </source>
</evidence>
<dbReference type="EMBL" id="HBUF01316576">
    <property type="protein sequence ID" value="CAG6694122.1"/>
    <property type="molecule type" value="Transcribed_RNA"/>
</dbReference>
<dbReference type="EMBL" id="HBUF01087726">
    <property type="protein sequence ID" value="CAG6634839.1"/>
    <property type="molecule type" value="Transcribed_RNA"/>
</dbReference>
<dbReference type="EMBL" id="HBUF01353442">
    <property type="protein sequence ID" value="CAG6715664.1"/>
    <property type="molecule type" value="Transcribed_RNA"/>
</dbReference>
<dbReference type="EMBL" id="HBUF01087725">
    <property type="protein sequence ID" value="CAG6634837.1"/>
    <property type="molecule type" value="Transcribed_RNA"/>
</dbReference>
<reference evidence="7" key="1">
    <citation type="submission" date="2021-05" db="EMBL/GenBank/DDBJ databases">
        <authorList>
            <person name="Alioto T."/>
            <person name="Alioto T."/>
            <person name="Gomez Garrido J."/>
        </authorList>
    </citation>
    <scope>NUCLEOTIDE SEQUENCE</scope>
</reference>
<dbReference type="AlphaFoldDB" id="A0A8D9B3H3"/>
<evidence type="ECO:0000256" key="4">
    <source>
        <dbReference type="ARBA" id="ARBA00023271"/>
    </source>
</evidence>
<evidence type="ECO:0000256" key="5">
    <source>
        <dbReference type="ARBA" id="ARBA00031206"/>
    </source>
</evidence>
<dbReference type="EMBL" id="HBUF01600631">
    <property type="protein sequence ID" value="CAG6776040.1"/>
    <property type="molecule type" value="Transcribed_RNA"/>
</dbReference>
<keyword evidence="4" id="KW-1135">Mitochondrion nucleoid</keyword>
<comment type="subcellular location">
    <subcellularLocation>
        <location evidence="1">Mitochondrion matrix</location>
        <location evidence="1">Mitochondrion nucleoid</location>
    </subcellularLocation>
</comment>
<evidence type="ECO:0000256" key="3">
    <source>
        <dbReference type="ARBA" id="ARBA00023128"/>
    </source>
</evidence>
<keyword evidence="2" id="KW-0809">Transit peptide</keyword>
<keyword evidence="3" id="KW-0496">Mitochondrion</keyword>
<evidence type="ECO:0000256" key="2">
    <source>
        <dbReference type="ARBA" id="ARBA00022946"/>
    </source>
</evidence>
<evidence type="ECO:0000313" key="7">
    <source>
        <dbReference type="EMBL" id="CAG6776034.1"/>
    </source>
</evidence>
<dbReference type="GO" id="GO:0034551">
    <property type="term" value="P:mitochondrial respiratory chain complex III assembly"/>
    <property type="evidence" value="ECO:0007669"/>
    <property type="project" value="TreeGrafter"/>
</dbReference>
<name>A0A8D9B3H3_9HEMI</name>
<protein>
    <recommendedName>
        <fullName evidence="6">Mitochondrial nucleoid factor 1</fullName>
    </recommendedName>
    <alternativeName>
        <fullName evidence="5">Mitochondrial protein M19</fullName>
    </alternativeName>
</protein>
<dbReference type="EMBL" id="HBUF01600629">
    <property type="protein sequence ID" value="CAG6776034.1"/>
    <property type="molecule type" value="Transcribed_RNA"/>
</dbReference>
<dbReference type="PANTHER" id="PTHR34260:SF1">
    <property type="entry name" value="UBIQUINOL-CYTOCHROME-C REDUCTASE COMPLEX ASSEMBLY FACTOR 2"/>
    <property type="match status" value="1"/>
</dbReference>
<accession>A0A8D9B3H3</accession>
<sequence>MAHKLYKEYLKLFEHWPLDITKKGGRDFAVYLRESTRAVFASNPKFTPDQEISLNKQLASLRRLSEDTYNKKYPITTIQSSTGLNAKECNTLLSQEFLDEMREDSQGFMSKLFKKKDKYKKED</sequence>
<dbReference type="PANTHER" id="PTHR34260">
    <property type="entry name" value="UBIQUINOL-CYTOCHROME-C REDUCTASE COMPLEX ASSEMBLY FACTOR 2"/>
    <property type="match status" value="1"/>
</dbReference>
<dbReference type="InterPro" id="IPR037698">
    <property type="entry name" value="UQCC2"/>
</dbReference>
<dbReference type="EMBL" id="HBUF01316577">
    <property type="protein sequence ID" value="CAG6694124.1"/>
    <property type="molecule type" value="Transcribed_RNA"/>
</dbReference>
<proteinExistence type="predicted"/>
<organism evidence="7">
    <name type="scientific">Cacopsylla melanoneura</name>
    <dbReference type="NCBI Taxonomy" id="428564"/>
    <lineage>
        <taxon>Eukaryota</taxon>
        <taxon>Metazoa</taxon>
        <taxon>Ecdysozoa</taxon>
        <taxon>Arthropoda</taxon>
        <taxon>Hexapoda</taxon>
        <taxon>Insecta</taxon>
        <taxon>Pterygota</taxon>
        <taxon>Neoptera</taxon>
        <taxon>Paraneoptera</taxon>
        <taxon>Hemiptera</taxon>
        <taxon>Sternorrhyncha</taxon>
        <taxon>Psylloidea</taxon>
        <taxon>Psyllidae</taxon>
        <taxon>Psyllinae</taxon>
        <taxon>Cacopsylla</taxon>
    </lineage>
</organism>
<dbReference type="Pfam" id="PF20180">
    <property type="entry name" value="UQCC2_CBP6"/>
    <property type="match status" value="1"/>
</dbReference>